<comment type="caution">
    <text evidence="3">The sequence shown here is derived from an EMBL/GenBank/DDBJ whole genome shotgun (WGS) entry which is preliminary data.</text>
</comment>
<feature type="transmembrane region" description="Helical" evidence="2">
    <location>
        <begin position="61"/>
        <end position="80"/>
    </location>
</feature>
<organism evidence="3 4">
    <name type="scientific">Pseudoxanthomonas composti</name>
    <dbReference type="NCBI Taxonomy" id="2137479"/>
    <lineage>
        <taxon>Bacteria</taxon>
        <taxon>Pseudomonadati</taxon>
        <taxon>Pseudomonadota</taxon>
        <taxon>Gammaproteobacteria</taxon>
        <taxon>Lysobacterales</taxon>
        <taxon>Lysobacteraceae</taxon>
        <taxon>Pseudoxanthomonas</taxon>
    </lineage>
</organism>
<feature type="compositionally biased region" description="Acidic residues" evidence="1">
    <location>
        <begin position="295"/>
        <end position="305"/>
    </location>
</feature>
<gene>
    <name evidence="3" type="ORF">EPA99_07275</name>
</gene>
<dbReference type="OrthoDB" id="183980at2"/>
<protein>
    <submittedName>
        <fullName evidence="3">DUF4129 domain-containing protein</fullName>
    </submittedName>
</protein>
<feature type="transmembrane region" description="Helical" evidence="2">
    <location>
        <begin position="149"/>
        <end position="181"/>
    </location>
</feature>
<feature type="region of interest" description="Disordered" evidence="1">
    <location>
        <begin position="277"/>
        <end position="307"/>
    </location>
</feature>
<evidence type="ECO:0000256" key="1">
    <source>
        <dbReference type="SAM" id="MobiDB-lite"/>
    </source>
</evidence>
<feature type="transmembrane region" description="Helical" evidence="2">
    <location>
        <begin position="380"/>
        <end position="401"/>
    </location>
</feature>
<dbReference type="Proteomes" id="UP000289784">
    <property type="component" value="Unassembled WGS sequence"/>
</dbReference>
<feature type="compositionally biased region" description="Low complexity" evidence="1">
    <location>
        <begin position="277"/>
        <end position="294"/>
    </location>
</feature>
<name>A0A4Q1JVZ1_9GAMM</name>
<keyword evidence="4" id="KW-1185">Reference proteome</keyword>
<feature type="transmembrane region" description="Helical" evidence="2">
    <location>
        <begin position="201"/>
        <end position="232"/>
    </location>
</feature>
<sequence>MRLDQLTVRLRARTAWEAEELGIALVRRHAAAIWKPWLLASLPVFALIGALTSWLERPWLAMWLLWWIKPLFDRIPLFVISRATFGQVPGTRQTLAAQLRWGWRPMLGYLTWRRLSPARSLLMPVDLLEGSGAGGPQQRQRRRVLGQPVYLHAGLLTWVCVMFAQALTLACIALIFMFVPVDDLPEAGRAAWTMATEDPPWWAWMIVAAFMWLAETLVEPFYVGAGFGLYLNRRTQIEAWDVEIVFRRMRQRLTASSLSVLLLGALSLGAQAPAQAQARDPAPAVAPQQQAQVGPDEDEEEDEAETGASLQDVFGQDQAGIDDAAFERAAAKAYQDPLLGSQRTVKRWEARDPKEDAASAKPSLPWLAAFGSVIAFLGEWGLWMLAALLVILLLWTAPYWLKWMRGLRQEPVQAAPQRSQAVEPVLPLPPDVATQARALWARGRARDALALLYRASVEAMVLRAGVTLAPGATEAECLRAARRMPEAADRASFAQAVRVWQYAAYAQTLPDDAAFDSLVGDLQQRFGWRA</sequence>
<reference evidence="3 4" key="1">
    <citation type="submission" date="2019-01" db="EMBL/GenBank/DDBJ databases">
        <title>Pseudoxanthomonas composti sp. nov., isolated from compost.</title>
        <authorList>
            <person name="Yang G."/>
        </authorList>
    </citation>
    <scope>NUCLEOTIDE SEQUENCE [LARGE SCALE GENOMIC DNA]</scope>
    <source>
        <strain evidence="3 4">GSS15</strain>
    </source>
</reference>
<keyword evidence="2" id="KW-0812">Transmembrane</keyword>
<keyword evidence="2" id="KW-1133">Transmembrane helix</keyword>
<keyword evidence="2" id="KW-0472">Membrane</keyword>
<accession>A0A4Q1JVZ1</accession>
<evidence type="ECO:0000313" key="3">
    <source>
        <dbReference type="EMBL" id="RXR06441.1"/>
    </source>
</evidence>
<feature type="transmembrane region" description="Helical" evidence="2">
    <location>
        <begin position="253"/>
        <end position="272"/>
    </location>
</feature>
<evidence type="ECO:0000313" key="4">
    <source>
        <dbReference type="Proteomes" id="UP000289784"/>
    </source>
</evidence>
<dbReference type="EMBL" id="SAWZ01000003">
    <property type="protein sequence ID" value="RXR06441.1"/>
    <property type="molecule type" value="Genomic_DNA"/>
</dbReference>
<dbReference type="AlphaFoldDB" id="A0A4Q1JVZ1"/>
<evidence type="ECO:0000256" key="2">
    <source>
        <dbReference type="SAM" id="Phobius"/>
    </source>
</evidence>
<dbReference type="RefSeq" id="WP_129470548.1">
    <property type="nucleotide sequence ID" value="NZ_SAWZ01000003.1"/>
</dbReference>
<proteinExistence type="predicted"/>
<feature type="transmembrane region" description="Helical" evidence="2">
    <location>
        <begin position="37"/>
        <end position="55"/>
    </location>
</feature>